<keyword evidence="4 5" id="KW-0720">Serine protease</keyword>
<dbReference type="PROSITE" id="PS51892">
    <property type="entry name" value="SUBTILASE"/>
    <property type="match status" value="1"/>
</dbReference>
<feature type="compositionally biased region" description="Pro residues" evidence="6">
    <location>
        <begin position="503"/>
        <end position="515"/>
    </location>
</feature>
<evidence type="ECO:0000259" key="9">
    <source>
        <dbReference type="Pfam" id="PF00082"/>
    </source>
</evidence>
<evidence type="ECO:0000256" key="6">
    <source>
        <dbReference type="SAM" id="MobiDB-lite"/>
    </source>
</evidence>
<evidence type="ECO:0000256" key="8">
    <source>
        <dbReference type="SAM" id="SignalP"/>
    </source>
</evidence>
<dbReference type="SUPFAM" id="SSF52743">
    <property type="entry name" value="Subtilisin-like"/>
    <property type="match status" value="1"/>
</dbReference>
<evidence type="ECO:0000256" key="4">
    <source>
        <dbReference type="ARBA" id="ARBA00022825"/>
    </source>
</evidence>
<keyword evidence="7" id="KW-0472">Membrane</keyword>
<feature type="region of interest" description="Disordered" evidence="6">
    <location>
        <begin position="398"/>
        <end position="540"/>
    </location>
</feature>
<evidence type="ECO:0000256" key="5">
    <source>
        <dbReference type="PROSITE-ProRule" id="PRU01240"/>
    </source>
</evidence>
<keyword evidence="2 5" id="KW-0645">Protease</keyword>
<dbReference type="PANTHER" id="PTHR43806">
    <property type="entry name" value="PEPTIDASE S8"/>
    <property type="match status" value="1"/>
</dbReference>
<feature type="compositionally biased region" description="Pro residues" evidence="6">
    <location>
        <begin position="475"/>
        <end position="493"/>
    </location>
</feature>
<dbReference type="EMBL" id="CP109071">
    <property type="protein sequence ID" value="WSA34393.1"/>
    <property type="molecule type" value="Genomic_DNA"/>
</dbReference>
<dbReference type="PRINTS" id="PR00723">
    <property type="entry name" value="SUBTILISIN"/>
</dbReference>
<dbReference type="RefSeq" id="WP_326564484.1">
    <property type="nucleotide sequence ID" value="NZ_CP109071.1"/>
</dbReference>
<dbReference type="InterPro" id="IPR000209">
    <property type="entry name" value="Peptidase_S8/S53_dom"/>
</dbReference>
<keyword evidence="7" id="KW-1133">Transmembrane helix</keyword>
<dbReference type="Proteomes" id="UP001334804">
    <property type="component" value="Chromosome"/>
</dbReference>
<dbReference type="InterPro" id="IPR036852">
    <property type="entry name" value="Peptidase_S8/S53_dom_sf"/>
</dbReference>
<accession>A0ABZ1EJG7</accession>
<evidence type="ECO:0000256" key="2">
    <source>
        <dbReference type="ARBA" id="ARBA00022670"/>
    </source>
</evidence>
<evidence type="ECO:0000256" key="3">
    <source>
        <dbReference type="ARBA" id="ARBA00022801"/>
    </source>
</evidence>
<keyword evidence="7" id="KW-0812">Transmembrane</keyword>
<keyword evidence="8" id="KW-0732">Signal</keyword>
<feature type="transmembrane region" description="Helical" evidence="7">
    <location>
        <begin position="369"/>
        <end position="391"/>
    </location>
</feature>
<feature type="active site" description="Charge relay system" evidence="5">
    <location>
        <position position="108"/>
    </location>
</feature>
<feature type="active site" description="Charge relay system" evidence="5">
    <location>
        <position position="70"/>
    </location>
</feature>
<comment type="similarity">
    <text evidence="1 5">Belongs to the peptidase S8 family.</text>
</comment>
<sequence length="540" mass="53369">MRARKPPRPKLRLAVAALALVVGAGSGPLAAPAPARADTVRELQWYLDTLKIPQAHKITKGKGVTVAVIDSGVDASLPDLRGQILPGKGVGSATASDGRRDDDEKLAHGTAMAGIIASRGGGAMRCLGIAPEARILPVALGRPFDTRDVADGIRWAADAGADVINLSIGSDAQPTPEEVAAVRYALDKDVVLVSSAGNRKQGARGVGSPASIPGIIAVTGLAKDGGHFAESVGGPEAVLAAPMEKIISPRPKSVSSNGYGLGSGTSDAAAIMSGVAALVRAKYPDLDAANVVNRLIRTARDQGPAGRDSQYGFGAVDPLAALTRSVPAVDAHPLLAGATNGAAPSAPAATPSKDDGPAVSISMKNGTGALVQGALCLLVPIALLILVIVLVRRSRRKAATGPPGYPPSGGPQTGPPGFPPPGGPPPGSPGYPPPPGYPTPPGYPPSPGYPPPPGYAPPGGAPGRPSGNPQFGVPGYPPPGGAPTGSPAPPQAGPPAGYGPTPTGGPHPYGTPPAPQAGAWAPGAGPTAPPPPPASGGHQQ</sequence>
<evidence type="ECO:0000256" key="7">
    <source>
        <dbReference type="SAM" id="Phobius"/>
    </source>
</evidence>
<feature type="compositionally biased region" description="Pro residues" evidence="6">
    <location>
        <begin position="403"/>
        <end position="460"/>
    </location>
</feature>
<proteinExistence type="inferred from homology"/>
<feature type="domain" description="Peptidase S8/S53" evidence="9">
    <location>
        <begin position="61"/>
        <end position="314"/>
    </location>
</feature>
<protein>
    <submittedName>
        <fullName evidence="10">S8 family serine peptidase</fullName>
    </submittedName>
</protein>
<gene>
    <name evidence="10" type="ORF">OIE14_10285</name>
</gene>
<evidence type="ECO:0000313" key="11">
    <source>
        <dbReference type="Proteomes" id="UP001334804"/>
    </source>
</evidence>
<dbReference type="InterPro" id="IPR050131">
    <property type="entry name" value="Peptidase_S8_subtilisin-like"/>
</dbReference>
<feature type="signal peptide" evidence="8">
    <location>
        <begin position="1"/>
        <end position="30"/>
    </location>
</feature>
<feature type="compositionally biased region" description="Low complexity" evidence="6">
    <location>
        <begin position="463"/>
        <end position="474"/>
    </location>
</feature>
<organism evidence="10 11">
    <name type="scientific">Micromonospora peucetia</name>
    <dbReference type="NCBI Taxonomy" id="47871"/>
    <lineage>
        <taxon>Bacteria</taxon>
        <taxon>Bacillati</taxon>
        <taxon>Actinomycetota</taxon>
        <taxon>Actinomycetes</taxon>
        <taxon>Micromonosporales</taxon>
        <taxon>Micromonosporaceae</taxon>
        <taxon>Micromonospora</taxon>
    </lineage>
</organism>
<evidence type="ECO:0000256" key="1">
    <source>
        <dbReference type="ARBA" id="ARBA00011073"/>
    </source>
</evidence>
<keyword evidence="3 5" id="KW-0378">Hydrolase</keyword>
<keyword evidence="11" id="KW-1185">Reference proteome</keyword>
<dbReference type="PANTHER" id="PTHR43806:SF11">
    <property type="entry name" value="CEREVISIN-RELATED"/>
    <property type="match status" value="1"/>
</dbReference>
<name>A0ABZ1EJG7_9ACTN</name>
<evidence type="ECO:0000313" key="10">
    <source>
        <dbReference type="EMBL" id="WSA34393.1"/>
    </source>
</evidence>
<feature type="chain" id="PRO_5045348660" evidence="8">
    <location>
        <begin position="31"/>
        <end position="540"/>
    </location>
</feature>
<dbReference type="Gene3D" id="3.40.50.200">
    <property type="entry name" value="Peptidase S8/S53 domain"/>
    <property type="match status" value="1"/>
</dbReference>
<dbReference type="InterPro" id="IPR015500">
    <property type="entry name" value="Peptidase_S8_subtilisin-rel"/>
</dbReference>
<feature type="compositionally biased region" description="Low complexity" evidence="6">
    <location>
        <begin position="516"/>
        <end position="526"/>
    </location>
</feature>
<dbReference type="Pfam" id="PF00082">
    <property type="entry name" value="Peptidase_S8"/>
    <property type="match status" value="1"/>
</dbReference>
<feature type="active site" description="Charge relay system" evidence="5">
    <location>
        <position position="266"/>
    </location>
</feature>
<reference evidence="10 11" key="1">
    <citation type="submission" date="2022-10" db="EMBL/GenBank/DDBJ databases">
        <title>The complete genomes of actinobacterial strains from the NBC collection.</title>
        <authorList>
            <person name="Joergensen T.S."/>
            <person name="Alvarez Arevalo M."/>
            <person name="Sterndorff E.B."/>
            <person name="Faurdal D."/>
            <person name="Vuksanovic O."/>
            <person name="Mourched A.-S."/>
            <person name="Charusanti P."/>
            <person name="Shaw S."/>
            <person name="Blin K."/>
            <person name="Weber T."/>
        </authorList>
    </citation>
    <scope>NUCLEOTIDE SEQUENCE [LARGE SCALE GENOMIC DNA]</scope>
    <source>
        <strain evidence="10 11">NBC 01809</strain>
    </source>
</reference>